<dbReference type="Proteomes" id="UP000824890">
    <property type="component" value="Unassembled WGS sequence"/>
</dbReference>
<dbReference type="EMBL" id="JAGKQM010000080">
    <property type="protein sequence ID" value="KAH0855434.1"/>
    <property type="molecule type" value="Genomic_DNA"/>
</dbReference>
<gene>
    <name evidence="3" type="ORF">HID58_008007</name>
</gene>
<dbReference type="SUPFAM" id="SSF52833">
    <property type="entry name" value="Thioredoxin-like"/>
    <property type="match status" value="1"/>
</dbReference>
<comment type="similarity">
    <text evidence="1">Belongs to the protein disulfide isomerase family.</text>
</comment>
<evidence type="ECO:0000313" key="3">
    <source>
        <dbReference type="EMBL" id="KAH0855434.1"/>
    </source>
</evidence>
<dbReference type="CDD" id="cd02982">
    <property type="entry name" value="PDI_b'_family"/>
    <property type="match status" value="1"/>
</dbReference>
<evidence type="ECO:0000256" key="1">
    <source>
        <dbReference type="ARBA" id="ARBA00006347"/>
    </source>
</evidence>
<feature type="compositionally biased region" description="Basic and acidic residues" evidence="2">
    <location>
        <begin position="277"/>
        <end position="290"/>
    </location>
</feature>
<comment type="caution">
    <text evidence="3">The sequence shown here is derived from an EMBL/GenBank/DDBJ whole genome shotgun (WGS) entry which is preliminary data.</text>
</comment>
<feature type="non-terminal residue" evidence="3">
    <location>
        <position position="1"/>
    </location>
</feature>
<dbReference type="InterPro" id="IPR036249">
    <property type="entry name" value="Thioredoxin-like_sf"/>
</dbReference>
<dbReference type="PANTHER" id="PTHR18929">
    <property type="entry name" value="PROTEIN DISULFIDE ISOMERASE"/>
    <property type="match status" value="1"/>
</dbReference>
<accession>A0ABQ7XJ75</accession>
<keyword evidence="4" id="KW-1185">Reference proteome</keyword>
<evidence type="ECO:0000313" key="4">
    <source>
        <dbReference type="Proteomes" id="UP000824890"/>
    </source>
</evidence>
<proteinExistence type="inferred from homology"/>
<evidence type="ECO:0000256" key="2">
    <source>
        <dbReference type="SAM" id="MobiDB-lite"/>
    </source>
</evidence>
<organism evidence="3 4">
    <name type="scientific">Brassica napus</name>
    <name type="common">Rape</name>
    <dbReference type="NCBI Taxonomy" id="3708"/>
    <lineage>
        <taxon>Eukaryota</taxon>
        <taxon>Viridiplantae</taxon>
        <taxon>Streptophyta</taxon>
        <taxon>Embryophyta</taxon>
        <taxon>Tracheophyta</taxon>
        <taxon>Spermatophyta</taxon>
        <taxon>Magnoliopsida</taxon>
        <taxon>eudicotyledons</taxon>
        <taxon>Gunneridae</taxon>
        <taxon>Pentapetalae</taxon>
        <taxon>rosids</taxon>
        <taxon>malvids</taxon>
        <taxon>Brassicales</taxon>
        <taxon>Brassicaceae</taxon>
        <taxon>Brassiceae</taxon>
        <taxon>Brassica</taxon>
    </lineage>
</organism>
<dbReference type="Gene3D" id="3.40.30.10">
    <property type="entry name" value="Glutaredoxin"/>
    <property type="match status" value="1"/>
</dbReference>
<protein>
    <submittedName>
        <fullName evidence="3">Uncharacterized protein</fullName>
    </submittedName>
</protein>
<name>A0ABQ7XJ75_BRANA</name>
<feature type="compositionally biased region" description="Low complexity" evidence="2">
    <location>
        <begin position="263"/>
        <end position="276"/>
    </location>
</feature>
<feature type="region of interest" description="Disordered" evidence="2">
    <location>
        <begin position="263"/>
        <end position="290"/>
    </location>
</feature>
<sequence>DFNGEALEKFIKESSIPLVTVFNSDPSNRPYVASFFDSSATKVMMFVNVTGESAESLKSKFRKVAIHLTKDKYFGVEDSQVPLVIIQTPDSKKYLKANVVVEEIESWMKDFKFFSPTFSSGKFLSTKTSQPIPAENNEPVKVVVAGLDDIVFKSGKNVLILMLPKTIPDLGRSGFGVPERLKYDRSKTTFCFFLVLHVKSTLIMMCLNDKCMWLAQDATSNDIPSETVDAKGIRTIYFRSVSGNVLATKEDLISFIEKNKPTTSNVEETTTTTTSVKIEEPKKTDEPKKN</sequence>
<dbReference type="PANTHER" id="PTHR18929:SF229">
    <property type="entry name" value="PROTEIN DISULFIDE ISOMERASE-LIKE 1-2"/>
    <property type="match status" value="1"/>
</dbReference>
<reference evidence="3 4" key="1">
    <citation type="submission" date="2021-05" db="EMBL/GenBank/DDBJ databases">
        <title>Genome Assembly of Synthetic Allotetraploid Brassica napus Reveals Homoeologous Exchanges between Subgenomes.</title>
        <authorList>
            <person name="Davis J.T."/>
        </authorList>
    </citation>
    <scope>NUCLEOTIDE SEQUENCE [LARGE SCALE GENOMIC DNA]</scope>
    <source>
        <strain evidence="4">cv. Da-Ae</strain>
        <tissue evidence="3">Seedling</tissue>
    </source>
</reference>